<evidence type="ECO:0000256" key="9">
    <source>
        <dbReference type="ARBA" id="ARBA00023239"/>
    </source>
</evidence>
<dbReference type="InterPro" id="IPR014777">
    <property type="entry name" value="4pyrrole_Mease_sub1"/>
</dbReference>
<evidence type="ECO:0000256" key="1">
    <source>
        <dbReference type="ARBA" id="ARBA00005010"/>
    </source>
</evidence>
<comment type="pathway">
    <text evidence="12">Porphyrin-containing compound metabolism; siroheme biosynthesis; precorrin-2 from uroporphyrinogen III: step 1/1.</text>
</comment>
<evidence type="ECO:0000313" key="17">
    <source>
        <dbReference type="Proteomes" id="UP001626536"/>
    </source>
</evidence>
<dbReference type="InterPro" id="IPR003043">
    <property type="entry name" value="Uropor_MeTrfase_CS"/>
</dbReference>
<gene>
    <name evidence="16" type="primary">cysG</name>
    <name evidence="16" type="ORF">RZS28_05975</name>
</gene>
<organism evidence="16 17">
    <name type="scientific">Methylocapsa polymorpha</name>
    <dbReference type="NCBI Taxonomy" id="3080828"/>
    <lineage>
        <taxon>Bacteria</taxon>
        <taxon>Pseudomonadati</taxon>
        <taxon>Pseudomonadota</taxon>
        <taxon>Alphaproteobacteria</taxon>
        <taxon>Hyphomicrobiales</taxon>
        <taxon>Beijerinckiaceae</taxon>
        <taxon>Methylocapsa</taxon>
    </lineage>
</organism>
<keyword evidence="11" id="KW-0511">Multifunctional enzyme</keyword>
<dbReference type="Gene3D" id="3.40.1010.10">
    <property type="entry name" value="Cobalt-precorrin-4 Transmethylase, Domain 1"/>
    <property type="match status" value="1"/>
</dbReference>
<evidence type="ECO:0000256" key="12">
    <source>
        <dbReference type="ARBA" id="ARBA00025705"/>
    </source>
</evidence>
<evidence type="ECO:0000256" key="6">
    <source>
        <dbReference type="ARBA" id="ARBA00022691"/>
    </source>
</evidence>
<keyword evidence="10" id="KW-0627">Porphyrin biosynthesis</keyword>
<dbReference type="PANTHER" id="PTHR45790:SF3">
    <property type="entry name" value="S-ADENOSYL-L-METHIONINE-DEPENDENT UROPORPHYRINOGEN III METHYLTRANSFERASE, CHLOROPLASTIC"/>
    <property type="match status" value="1"/>
</dbReference>
<dbReference type="RefSeq" id="WP_407340417.1">
    <property type="nucleotide sequence ID" value="NZ_CP136862.1"/>
</dbReference>
<dbReference type="EC" id="1.3.1.76" evidence="16"/>
<keyword evidence="8" id="KW-0520">NAD</keyword>
<dbReference type="PROSITE" id="PS00840">
    <property type="entry name" value="SUMT_2"/>
    <property type="match status" value="1"/>
</dbReference>
<dbReference type="CDD" id="cd11642">
    <property type="entry name" value="SUMT"/>
    <property type="match status" value="1"/>
</dbReference>
<evidence type="ECO:0000256" key="3">
    <source>
        <dbReference type="ARBA" id="ARBA00022573"/>
    </source>
</evidence>
<keyword evidence="3" id="KW-0169">Cobalamin biosynthesis</keyword>
<keyword evidence="9 16" id="KW-0456">Lyase</keyword>
<dbReference type="InterPro" id="IPR035996">
    <property type="entry name" value="4pyrrol_Methylase_sf"/>
</dbReference>
<dbReference type="SUPFAM" id="SSF51735">
    <property type="entry name" value="NAD(P)-binding Rossmann-fold domains"/>
    <property type="match status" value="1"/>
</dbReference>
<dbReference type="PANTHER" id="PTHR45790">
    <property type="entry name" value="SIROHEME SYNTHASE-RELATED"/>
    <property type="match status" value="1"/>
</dbReference>
<evidence type="ECO:0000256" key="14">
    <source>
        <dbReference type="RuleBase" id="RU003960"/>
    </source>
</evidence>
<keyword evidence="6" id="KW-0949">S-adenosyl-L-methionine</keyword>
<dbReference type="GO" id="GO:0004851">
    <property type="term" value="F:uroporphyrin-III C-methyltransferase activity"/>
    <property type="evidence" value="ECO:0007669"/>
    <property type="project" value="UniProtKB-EC"/>
</dbReference>
<feature type="domain" description="Tetrapyrrole methylase" evidence="15">
    <location>
        <begin position="222"/>
        <end position="433"/>
    </location>
</feature>
<proteinExistence type="inferred from homology"/>
<dbReference type="InterPro" id="IPR036291">
    <property type="entry name" value="NAD(P)-bd_dom_sf"/>
</dbReference>
<evidence type="ECO:0000256" key="8">
    <source>
        <dbReference type="ARBA" id="ARBA00023027"/>
    </source>
</evidence>
<evidence type="ECO:0000256" key="7">
    <source>
        <dbReference type="ARBA" id="ARBA00023002"/>
    </source>
</evidence>
<dbReference type="InterPro" id="IPR006367">
    <property type="entry name" value="Sirohaem_synthase_N"/>
</dbReference>
<dbReference type="Pfam" id="PF13241">
    <property type="entry name" value="NAD_binding_7"/>
    <property type="match status" value="1"/>
</dbReference>
<dbReference type="InterPro" id="IPR012409">
    <property type="entry name" value="Sirohaem_synth"/>
</dbReference>
<dbReference type="Gene3D" id="3.30.160.110">
    <property type="entry name" value="Siroheme synthase, domain 2"/>
    <property type="match status" value="1"/>
</dbReference>
<dbReference type="Pfam" id="PF00590">
    <property type="entry name" value="TP_methylase"/>
    <property type="match status" value="1"/>
</dbReference>
<dbReference type="NCBIfam" id="TIGR01469">
    <property type="entry name" value="cobA_cysG_Cterm"/>
    <property type="match status" value="1"/>
</dbReference>
<dbReference type="EC" id="2.1.1.107" evidence="16"/>
<dbReference type="SUPFAM" id="SSF53790">
    <property type="entry name" value="Tetrapyrrole methylase"/>
    <property type="match status" value="1"/>
</dbReference>
<dbReference type="EMBL" id="CP136862">
    <property type="protein sequence ID" value="WOJ90831.1"/>
    <property type="molecule type" value="Genomic_DNA"/>
</dbReference>
<dbReference type="Gene3D" id="3.40.50.720">
    <property type="entry name" value="NAD(P)-binding Rossmann-like Domain"/>
    <property type="match status" value="1"/>
</dbReference>
<dbReference type="Gene3D" id="3.30.950.10">
    <property type="entry name" value="Methyltransferase, Cobalt-precorrin-4 Transmethylase, Domain 2"/>
    <property type="match status" value="1"/>
</dbReference>
<dbReference type="EC" id="4.99.1.4" evidence="16"/>
<accession>A0ABZ0HVN3</accession>
<dbReference type="NCBIfam" id="NF007922">
    <property type="entry name" value="PRK10637.1"/>
    <property type="match status" value="1"/>
</dbReference>
<sequence length="470" mass="49640">MQELASLPVFFALKGKRVVLAGGSNAALWKAELFHAAGAMLDVYSANPCEGLCAFARRDPTVRLISRRFEPDDLHGAALAVADVQNRGEAAEFKTAAHAAGVPANIIDRPEFSDFQFGAIVNRSPLVVGISTGGGAPVLAQALRGRLEGMLALEVKLWAGAAKVWRRRLKALDLPAKTRRRFWELFSAKALDARRTGPGEGDLAKLLAEAEAGAPQTKVGSVALVGAGPGDPELLTLKALRILQSADVVLYDDLVAPGVVEMARREAEKIPVGKRGYKPSCRQEHIVALLISLARNGKRVIRLKGGDPMIFGRANEEIAALREAGVPVEVVPGVTAALGAAAALQVSLTERDKARRVQFITAHAHDGKLPEDIDWRALCDKGASSVVYMGLKTLSVLSGRLLAQGIDPATPAVLVERATCPDERTIVGTIGDLPAKVAADEPSGPCVILIGEAFAAAAFEPARENAKAAE</sequence>
<evidence type="ECO:0000256" key="2">
    <source>
        <dbReference type="ARBA" id="ARBA00005879"/>
    </source>
</evidence>
<name>A0ABZ0HVN3_9HYPH</name>
<dbReference type="PROSITE" id="PS00839">
    <property type="entry name" value="SUMT_1"/>
    <property type="match status" value="1"/>
</dbReference>
<dbReference type="InterPro" id="IPR000878">
    <property type="entry name" value="4pyrrol_Mease"/>
</dbReference>
<evidence type="ECO:0000313" key="16">
    <source>
        <dbReference type="EMBL" id="WOJ90831.1"/>
    </source>
</evidence>
<dbReference type="Proteomes" id="UP001626536">
    <property type="component" value="Chromosome"/>
</dbReference>
<keyword evidence="4 14" id="KW-0489">Methyltransferase</keyword>
<evidence type="ECO:0000256" key="4">
    <source>
        <dbReference type="ARBA" id="ARBA00022603"/>
    </source>
</evidence>
<keyword evidence="5 14" id="KW-0808">Transferase</keyword>
<dbReference type="GO" id="GO:0032259">
    <property type="term" value="P:methylation"/>
    <property type="evidence" value="ECO:0007669"/>
    <property type="project" value="UniProtKB-KW"/>
</dbReference>
<dbReference type="InterPro" id="IPR050161">
    <property type="entry name" value="Siro_Cobalamin_biosynth"/>
</dbReference>
<dbReference type="InterPro" id="IPR006366">
    <property type="entry name" value="CobA/CysG_C"/>
</dbReference>
<dbReference type="GO" id="GO:0051266">
    <property type="term" value="F:sirohydrochlorin ferrochelatase activity"/>
    <property type="evidence" value="ECO:0007669"/>
    <property type="project" value="UniProtKB-EC"/>
</dbReference>
<keyword evidence="7 16" id="KW-0560">Oxidoreductase</keyword>
<comment type="catalytic activity">
    <reaction evidence="13">
        <text>precorrin-2 + NAD(+) = sirohydrochlorin + NADH + 2 H(+)</text>
        <dbReference type="Rhea" id="RHEA:15613"/>
        <dbReference type="ChEBI" id="CHEBI:15378"/>
        <dbReference type="ChEBI" id="CHEBI:57540"/>
        <dbReference type="ChEBI" id="CHEBI:57945"/>
        <dbReference type="ChEBI" id="CHEBI:58351"/>
        <dbReference type="ChEBI" id="CHEBI:58827"/>
        <dbReference type="EC" id="1.3.1.76"/>
    </reaction>
</comment>
<comment type="similarity">
    <text evidence="2 14">Belongs to the precorrin methyltransferase family.</text>
</comment>
<evidence type="ECO:0000256" key="5">
    <source>
        <dbReference type="ARBA" id="ARBA00022679"/>
    </source>
</evidence>
<dbReference type="NCBIfam" id="TIGR01470">
    <property type="entry name" value="cysG_Nterm"/>
    <property type="match status" value="1"/>
</dbReference>
<dbReference type="SUPFAM" id="SSF75615">
    <property type="entry name" value="Siroheme synthase middle domains-like"/>
    <property type="match status" value="1"/>
</dbReference>
<evidence type="ECO:0000256" key="10">
    <source>
        <dbReference type="ARBA" id="ARBA00023244"/>
    </source>
</evidence>
<evidence type="ECO:0000256" key="13">
    <source>
        <dbReference type="ARBA" id="ARBA00047561"/>
    </source>
</evidence>
<dbReference type="PIRSF" id="PIRSF036426">
    <property type="entry name" value="Sirohaem_synth"/>
    <property type="match status" value="1"/>
</dbReference>
<dbReference type="NCBIfam" id="NF004790">
    <property type="entry name" value="PRK06136.1"/>
    <property type="match status" value="1"/>
</dbReference>
<evidence type="ECO:0000256" key="11">
    <source>
        <dbReference type="ARBA" id="ARBA00023268"/>
    </source>
</evidence>
<comment type="pathway">
    <text evidence="1">Porphyrin-containing compound metabolism; siroheme biosynthesis; sirohydrochlorin from precorrin-2: step 1/1.</text>
</comment>
<dbReference type="InterPro" id="IPR014776">
    <property type="entry name" value="4pyrrole_Mease_sub2"/>
</dbReference>
<dbReference type="GO" id="GO:0043115">
    <property type="term" value="F:precorrin-2 dehydrogenase activity"/>
    <property type="evidence" value="ECO:0007669"/>
    <property type="project" value="UniProtKB-EC"/>
</dbReference>
<protein>
    <submittedName>
        <fullName evidence="16">Siroheme synthase CysG</fullName>
        <ecNumber evidence="16">1.3.1.76</ecNumber>
        <ecNumber evidence="16">2.1.1.107</ecNumber>
        <ecNumber evidence="16">4.99.1.4</ecNumber>
    </submittedName>
</protein>
<keyword evidence="17" id="KW-1185">Reference proteome</keyword>
<evidence type="ECO:0000259" key="15">
    <source>
        <dbReference type="Pfam" id="PF00590"/>
    </source>
</evidence>
<reference evidence="16 17" key="1">
    <citation type="submission" date="2023-10" db="EMBL/GenBank/DDBJ databases">
        <title>Novel methanotroph of the genus Methylocapsa from a subarctic wetland.</title>
        <authorList>
            <person name="Belova S.E."/>
            <person name="Oshkin I.Y."/>
            <person name="Miroshnikov K."/>
            <person name="Dedysh S.N."/>
        </authorList>
    </citation>
    <scope>NUCLEOTIDE SEQUENCE [LARGE SCALE GENOMIC DNA]</scope>
    <source>
        <strain evidence="16 17">RX1</strain>
    </source>
</reference>